<keyword evidence="2" id="KW-1185">Reference proteome</keyword>
<reference evidence="2" key="1">
    <citation type="journal article" date="2019" name="Int. J. Syst. Evol. Microbiol.">
        <title>The Global Catalogue of Microorganisms (GCM) 10K type strain sequencing project: providing services to taxonomists for standard genome sequencing and annotation.</title>
        <authorList>
            <consortium name="The Broad Institute Genomics Platform"/>
            <consortium name="The Broad Institute Genome Sequencing Center for Infectious Disease"/>
            <person name="Wu L."/>
            <person name="Ma J."/>
        </authorList>
    </citation>
    <scope>NUCLEOTIDE SEQUENCE [LARGE SCALE GENOMIC DNA]</scope>
    <source>
        <strain evidence="2">JCM 15115</strain>
    </source>
</reference>
<dbReference type="RefSeq" id="WP_343803665.1">
    <property type="nucleotide sequence ID" value="NZ_BAAADE010000002.1"/>
</dbReference>
<comment type="caution">
    <text evidence="1">The sequence shown here is derived from an EMBL/GenBank/DDBJ whole genome shotgun (WGS) entry which is preliminary data.</text>
</comment>
<evidence type="ECO:0000313" key="2">
    <source>
        <dbReference type="Proteomes" id="UP001424441"/>
    </source>
</evidence>
<protein>
    <submittedName>
        <fullName evidence="1">Uncharacterized protein</fullName>
    </submittedName>
</protein>
<accession>A0ABP3R419</accession>
<proteinExistence type="predicted"/>
<dbReference type="Proteomes" id="UP001424441">
    <property type="component" value="Unassembled WGS sequence"/>
</dbReference>
<evidence type="ECO:0000313" key="1">
    <source>
        <dbReference type="EMBL" id="GAA0600055.1"/>
    </source>
</evidence>
<organism evidence="1 2">
    <name type="scientific">Paenochrobactrum glaciei</name>
    <dbReference type="NCBI Taxonomy" id="486407"/>
    <lineage>
        <taxon>Bacteria</taxon>
        <taxon>Pseudomonadati</taxon>
        <taxon>Pseudomonadota</taxon>
        <taxon>Alphaproteobacteria</taxon>
        <taxon>Hyphomicrobiales</taxon>
        <taxon>Brucellaceae</taxon>
        <taxon>Paenochrobactrum</taxon>
    </lineage>
</organism>
<sequence>MTFKQSFTVTEKAGHFVAGIRNPGVNETLLLTNEQAELALILGEIKRSEELPAAESVTTKSKKG</sequence>
<name>A0ABP3R419_9HYPH</name>
<gene>
    <name evidence="1" type="ORF">GCM10008943_14060</name>
</gene>
<dbReference type="EMBL" id="BAAADE010000002">
    <property type="protein sequence ID" value="GAA0600055.1"/>
    <property type="molecule type" value="Genomic_DNA"/>
</dbReference>